<proteinExistence type="predicted"/>
<keyword evidence="8" id="KW-0406">Ion transport</keyword>
<dbReference type="RefSeq" id="WP_378095624.1">
    <property type="nucleotide sequence ID" value="NZ_JBHSEP010000007.1"/>
</dbReference>
<keyword evidence="9" id="KW-0472">Membrane</keyword>
<reference evidence="12" key="1">
    <citation type="journal article" date="2019" name="Int. J. Syst. Evol. Microbiol.">
        <title>The Global Catalogue of Microorganisms (GCM) 10K type strain sequencing project: providing services to taxonomists for standard genome sequencing and annotation.</title>
        <authorList>
            <consortium name="The Broad Institute Genomics Platform"/>
            <consortium name="The Broad Institute Genome Sequencing Center for Infectious Disease"/>
            <person name="Wu L."/>
            <person name="Ma J."/>
        </authorList>
    </citation>
    <scope>NUCLEOTIDE SEQUENCE [LARGE SCALE GENOMIC DNA]</scope>
    <source>
        <strain evidence="12">CCUG 49571</strain>
    </source>
</reference>
<evidence type="ECO:0000256" key="4">
    <source>
        <dbReference type="ARBA" id="ARBA00022496"/>
    </source>
</evidence>
<keyword evidence="12" id="KW-1185">Reference proteome</keyword>
<dbReference type="PANTHER" id="PTHR42771:SF2">
    <property type="entry name" value="IRON(3+)-HYDROXAMATE IMPORT ATP-BINDING PROTEIN FHUC"/>
    <property type="match status" value="1"/>
</dbReference>
<evidence type="ECO:0000313" key="12">
    <source>
        <dbReference type="Proteomes" id="UP001596028"/>
    </source>
</evidence>
<dbReference type="PROSITE" id="PS50893">
    <property type="entry name" value="ABC_TRANSPORTER_2"/>
    <property type="match status" value="1"/>
</dbReference>
<keyword evidence="7" id="KW-0408">Iron</keyword>
<keyword evidence="3" id="KW-1003">Cell membrane</keyword>
<dbReference type="InterPro" id="IPR003439">
    <property type="entry name" value="ABC_transporter-like_ATP-bd"/>
</dbReference>
<evidence type="ECO:0000256" key="6">
    <source>
        <dbReference type="ARBA" id="ARBA00022840"/>
    </source>
</evidence>
<keyword evidence="5" id="KW-0547">Nucleotide-binding</keyword>
<gene>
    <name evidence="11" type="ORF">ACFO3S_11610</name>
</gene>
<evidence type="ECO:0000313" key="11">
    <source>
        <dbReference type="EMBL" id="MFC4598886.1"/>
    </source>
</evidence>
<accession>A0ABV9FA99</accession>
<keyword evidence="4" id="KW-0410">Iron transport</keyword>
<dbReference type="CDD" id="cd03214">
    <property type="entry name" value="ABC_Iron-Siderophores_B12_Hemin"/>
    <property type="match status" value="1"/>
</dbReference>
<organism evidence="11 12">
    <name type="scientific">Cohnella hongkongensis</name>
    <dbReference type="NCBI Taxonomy" id="178337"/>
    <lineage>
        <taxon>Bacteria</taxon>
        <taxon>Bacillati</taxon>
        <taxon>Bacillota</taxon>
        <taxon>Bacilli</taxon>
        <taxon>Bacillales</taxon>
        <taxon>Paenibacillaceae</taxon>
        <taxon>Cohnella</taxon>
    </lineage>
</organism>
<dbReference type="EMBL" id="JBHSEP010000007">
    <property type="protein sequence ID" value="MFC4598886.1"/>
    <property type="molecule type" value="Genomic_DNA"/>
</dbReference>
<evidence type="ECO:0000256" key="2">
    <source>
        <dbReference type="ARBA" id="ARBA00022448"/>
    </source>
</evidence>
<dbReference type="InterPro" id="IPR027417">
    <property type="entry name" value="P-loop_NTPase"/>
</dbReference>
<dbReference type="SMART" id="SM00382">
    <property type="entry name" value="AAA"/>
    <property type="match status" value="1"/>
</dbReference>
<dbReference type="PANTHER" id="PTHR42771">
    <property type="entry name" value="IRON(3+)-HYDROXAMATE IMPORT ATP-BINDING PROTEIN FHUC"/>
    <property type="match status" value="1"/>
</dbReference>
<evidence type="ECO:0000256" key="8">
    <source>
        <dbReference type="ARBA" id="ARBA00023065"/>
    </source>
</evidence>
<dbReference type="SUPFAM" id="SSF52540">
    <property type="entry name" value="P-loop containing nucleoside triphosphate hydrolases"/>
    <property type="match status" value="1"/>
</dbReference>
<name>A0ABV9FA99_9BACL</name>
<keyword evidence="6 11" id="KW-0067">ATP-binding</keyword>
<evidence type="ECO:0000256" key="9">
    <source>
        <dbReference type="ARBA" id="ARBA00023136"/>
    </source>
</evidence>
<evidence type="ECO:0000256" key="5">
    <source>
        <dbReference type="ARBA" id="ARBA00022741"/>
    </source>
</evidence>
<dbReference type="InterPro" id="IPR051535">
    <property type="entry name" value="Siderophore_ABC-ATPase"/>
</dbReference>
<dbReference type="PROSITE" id="PS00211">
    <property type="entry name" value="ABC_TRANSPORTER_1"/>
    <property type="match status" value="1"/>
</dbReference>
<evidence type="ECO:0000256" key="1">
    <source>
        <dbReference type="ARBA" id="ARBA00004202"/>
    </source>
</evidence>
<feature type="domain" description="ABC transporter" evidence="10">
    <location>
        <begin position="11"/>
        <end position="247"/>
    </location>
</feature>
<dbReference type="InterPro" id="IPR017871">
    <property type="entry name" value="ABC_transporter-like_CS"/>
</dbReference>
<protein>
    <submittedName>
        <fullName evidence="11">ABC transporter ATP-binding protein</fullName>
    </submittedName>
</protein>
<comment type="subcellular location">
    <subcellularLocation>
        <location evidence="1">Cell membrane</location>
        <topology evidence="1">Peripheral membrane protein</topology>
    </subcellularLocation>
</comment>
<dbReference type="Pfam" id="PF00005">
    <property type="entry name" value="ABC_tran"/>
    <property type="match status" value="1"/>
</dbReference>
<sequence length="275" mass="30402">MEASPQSKAVLEARNVQLRYDSSVILPEVDLSIRPGQITALVGTNGSGKSTLLKAFARLLKPDRGVIYLDGRAIAEFSSAEAARRMAILPQAPDVPASLTVRELVEQGRYPHAGPLRMLKKQDHSAIDRALALTGMVDYRHRLLDSLSGGERQRAWIALALAQSTSILLLDEPTTYLDIRHQLEVLELVKRLNREEGMTVVIVLHDLNQAAQVADRMVVLQHGRIAGDGRPETVLTVSMLEKVFGIQAYVVEGPEERKPYFIPRSVARETSATKR</sequence>
<dbReference type="InterPro" id="IPR003593">
    <property type="entry name" value="AAA+_ATPase"/>
</dbReference>
<evidence type="ECO:0000259" key="10">
    <source>
        <dbReference type="PROSITE" id="PS50893"/>
    </source>
</evidence>
<comment type="caution">
    <text evidence="11">The sequence shown here is derived from an EMBL/GenBank/DDBJ whole genome shotgun (WGS) entry which is preliminary data.</text>
</comment>
<evidence type="ECO:0000256" key="3">
    <source>
        <dbReference type="ARBA" id="ARBA00022475"/>
    </source>
</evidence>
<evidence type="ECO:0000256" key="7">
    <source>
        <dbReference type="ARBA" id="ARBA00023004"/>
    </source>
</evidence>
<keyword evidence="2" id="KW-0813">Transport</keyword>
<dbReference type="Gene3D" id="3.40.50.300">
    <property type="entry name" value="P-loop containing nucleotide triphosphate hydrolases"/>
    <property type="match status" value="1"/>
</dbReference>
<dbReference type="GO" id="GO:0005524">
    <property type="term" value="F:ATP binding"/>
    <property type="evidence" value="ECO:0007669"/>
    <property type="project" value="UniProtKB-KW"/>
</dbReference>
<dbReference type="Proteomes" id="UP001596028">
    <property type="component" value="Unassembled WGS sequence"/>
</dbReference>